<dbReference type="EMBL" id="CP093442">
    <property type="protein sequence ID" value="UOF00586.1"/>
    <property type="molecule type" value="Genomic_DNA"/>
</dbReference>
<name>A0ABY4CA73_9BACT</name>
<keyword evidence="3" id="KW-1185">Reference proteome</keyword>
<feature type="signal peptide" evidence="1">
    <location>
        <begin position="1"/>
        <end position="19"/>
    </location>
</feature>
<gene>
    <name evidence="2" type="ORF">MNR06_12845</name>
</gene>
<dbReference type="RefSeq" id="WP_243536686.1">
    <property type="nucleotide sequence ID" value="NZ_CP093442.1"/>
</dbReference>
<feature type="chain" id="PRO_5046721523" evidence="1">
    <location>
        <begin position="20"/>
        <end position="141"/>
    </location>
</feature>
<keyword evidence="1" id="KW-0732">Signal</keyword>
<evidence type="ECO:0000313" key="3">
    <source>
        <dbReference type="Proteomes" id="UP000830116"/>
    </source>
</evidence>
<organism evidence="2 3">
    <name type="scientific">Bdellovibrio reynosensis</name>
    <dbReference type="NCBI Taxonomy" id="2835041"/>
    <lineage>
        <taxon>Bacteria</taxon>
        <taxon>Pseudomonadati</taxon>
        <taxon>Bdellovibrionota</taxon>
        <taxon>Bdellovibrionia</taxon>
        <taxon>Bdellovibrionales</taxon>
        <taxon>Pseudobdellovibrionaceae</taxon>
        <taxon>Bdellovibrio</taxon>
    </lineage>
</organism>
<evidence type="ECO:0000256" key="1">
    <source>
        <dbReference type="SAM" id="SignalP"/>
    </source>
</evidence>
<reference evidence="2" key="1">
    <citation type="submission" date="2022-03" db="EMBL/GenBank/DDBJ databases">
        <title>Genome Identification and Characterization of new species Bdellovibrio reynosense LBG001 sp. nov. from a Mexico soil sample.</title>
        <authorList>
            <person name="Camilli A."/>
            <person name="Ajao Y."/>
            <person name="Guo X."/>
        </authorList>
    </citation>
    <scope>NUCLEOTIDE SEQUENCE</scope>
    <source>
        <strain evidence="2">LBG001</strain>
    </source>
</reference>
<accession>A0ABY4CA73</accession>
<protein>
    <submittedName>
        <fullName evidence="2">Uncharacterized protein</fullName>
    </submittedName>
</protein>
<dbReference type="Proteomes" id="UP000830116">
    <property type="component" value="Chromosome"/>
</dbReference>
<proteinExistence type="predicted"/>
<evidence type="ECO:0000313" key="2">
    <source>
        <dbReference type="EMBL" id="UOF00586.1"/>
    </source>
</evidence>
<sequence>MKFLGAVLVFVFFGSIASANTTYELKCKMSDMGAVWRSLNSSNVLSWMSFKQSPTKYTDSLPQGYCAWMDRGMHPSEPTTLAEISINIMSIYEVTYKGMPTLVSAPSAWVANSKVPGKVMTFKVFATTVPGLANPVLRYIP</sequence>